<dbReference type="CDD" id="cd00229">
    <property type="entry name" value="SGNH_hydrolase"/>
    <property type="match status" value="1"/>
</dbReference>
<dbReference type="Gene3D" id="3.40.50.1110">
    <property type="entry name" value="SGNH hydrolase"/>
    <property type="match status" value="1"/>
</dbReference>
<dbReference type="InterPro" id="IPR036514">
    <property type="entry name" value="SGNH_hydro_sf"/>
</dbReference>
<sequence>MNVLEILAWTGGLRHIAGIPLGAVLLDRRTIEPRRPCRIRSGANLGWPSRCACTWAVSAGETMDDLAKAGRPREILRSAAVALAVTIATLAALEILLRIADFRELREGVNERSLSYRHDAELGWFPAPNSSSVVTNARTFHVQHNSLGLRDIEFVPDARPTIMFLGDSFVWGLDAEADQRFSDLLRKRVPGHNIVAAGVSGFGTDQEYLLLQRLWPTIKPAVVVLIFCTQNDRQDNSTNIRYEGYQKPYFVTAADGSLVLRGQPVPKSRLQVIKEDWLVRHLWLGRLVSAVYLKVRHPLLSVPDPTERLVGTMRDFVQANGGKFLVGLQYRDPELIRYLQAERIPFVSFDGAGFYPGASEGTHWTPEGHKLVAERVLGLLSENNIVSAGIRSPE</sequence>
<dbReference type="RefSeq" id="WP_215612484.1">
    <property type="nucleotide sequence ID" value="NZ_CP076135.1"/>
</dbReference>
<keyword evidence="1" id="KW-1133">Transmembrane helix</keyword>
<dbReference type="Proteomes" id="UP000680805">
    <property type="component" value="Chromosome"/>
</dbReference>
<evidence type="ECO:0000313" key="2">
    <source>
        <dbReference type="EMBL" id="QWG16811.1"/>
    </source>
</evidence>
<proteinExistence type="predicted"/>
<name>A0A975NLM5_9BRAD</name>
<feature type="transmembrane region" description="Helical" evidence="1">
    <location>
        <begin position="75"/>
        <end position="97"/>
    </location>
</feature>
<organism evidence="2 3">
    <name type="scientific">Bradyrhizobium sediminis</name>
    <dbReference type="NCBI Taxonomy" id="2840469"/>
    <lineage>
        <taxon>Bacteria</taxon>
        <taxon>Pseudomonadati</taxon>
        <taxon>Pseudomonadota</taxon>
        <taxon>Alphaproteobacteria</taxon>
        <taxon>Hyphomicrobiales</taxon>
        <taxon>Nitrobacteraceae</taxon>
        <taxon>Bradyrhizobium</taxon>
    </lineage>
</organism>
<protein>
    <submittedName>
        <fullName evidence="2">SGNH/GDSL hydrolase family protein</fullName>
    </submittedName>
</protein>
<dbReference type="GO" id="GO:0016788">
    <property type="term" value="F:hydrolase activity, acting on ester bonds"/>
    <property type="evidence" value="ECO:0007669"/>
    <property type="project" value="UniProtKB-ARBA"/>
</dbReference>
<accession>A0A975NLM5</accession>
<dbReference type="SUPFAM" id="SSF52266">
    <property type="entry name" value="SGNH hydrolase"/>
    <property type="match status" value="1"/>
</dbReference>
<evidence type="ECO:0000313" key="3">
    <source>
        <dbReference type="Proteomes" id="UP000680805"/>
    </source>
</evidence>
<gene>
    <name evidence="2" type="ORF">KMZ68_17690</name>
</gene>
<dbReference type="KEGG" id="bsei:KMZ68_17690"/>
<dbReference type="EMBL" id="CP076135">
    <property type="protein sequence ID" value="QWG16811.1"/>
    <property type="molecule type" value="Genomic_DNA"/>
</dbReference>
<keyword evidence="2" id="KW-0378">Hydrolase</keyword>
<dbReference type="AlphaFoldDB" id="A0A975NLM5"/>
<keyword evidence="1" id="KW-0812">Transmembrane</keyword>
<keyword evidence="1" id="KW-0472">Membrane</keyword>
<evidence type="ECO:0000256" key="1">
    <source>
        <dbReference type="SAM" id="Phobius"/>
    </source>
</evidence>
<reference evidence="2" key="1">
    <citation type="submission" date="2021-06" db="EMBL/GenBank/DDBJ databases">
        <title>Bradyrhizobium sp. S2-11-2 Genome sequencing.</title>
        <authorList>
            <person name="Jin L."/>
        </authorList>
    </citation>
    <scope>NUCLEOTIDE SEQUENCE</scope>
    <source>
        <strain evidence="2">S2-11-2</strain>
    </source>
</reference>